<accession>A0ACC0FA43</accession>
<protein>
    <submittedName>
        <fullName evidence="1">Uncharacterized protein</fullName>
    </submittedName>
</protein>
<sequence>MAKRRDKKLKDKGKIRSGPDADKKMKRKKKKVSKVKAINAVPPAPVSLSDPPQVDASSPATNGSRAASGGKEKAKNKLEKLSGFIFMCNGKTKPECFRYRVFGLPAGARADVEKIKEGMKLFLFDVELKLLYGVYMATCRGQMNLESSAFGGKFPAQVNFAIHKDCLPLHERVFKYAIKDNYQGSKFKSELSHRQVKDLLSLFRPCAALTAAPVAPVPEVAPPQPIRSSALENQFQTSVRLPPQDPYLAAMQHGYADNQFRSSARLPPPDPHLAGTQNVHTALMIEPHRVQQRLLSSQHDLYGTVRTMDHAYPSLEHQSLPASNDSYYFAENRQPYLGEDTALITQDQYPRAVQEMVPSDQLVGLEREYYRLPSPREREFDLQRDNVAGYHNTYPMPAAPHGPPATRYYNTYPMPATSHSPPVAGYYNTHPMPATSHGPPPMHPYDGQVSTRPELPLRNDLVSYYSFAGVKQVYH</sequence>
<dbReference type="EMBL" id="CM045772">
    <property type="protein sequence ID" value="KAI7984931.1"/>
    <property type="molecule type" value="Genomic_DNA"/>
</dbReference>
<organism evidence="1 2">
    <name type="scientific">Camellia lanceoleosa</name>
    <dbReference type="NCBI Taxonomy" id="1840588"/>
    <lineage>
        <taxon>Eukaryota</taxon>
        <taxon>Viridiplantae</taxon>
        <taxon>Streptophyta</taxon>
        <taxon>Embryophyta</taxon>
        <taxon>Tracheophyta</taxon>
        <taxon>Spermatophyta</taxon>
        <taxon>Magnoliopsida</taxon>
        <taxon>eudicotyledons</taxon>
        <taxon>Gunneridae</taxon>
        <taxon>Pentapetalae</taxon>
        <taxon>asterids</taxon>
        <taxon>Ericales</taxon>
        <taxon>Theaceae</taxon>
        <taxon>Camellia</taxon>
    </lineage>
</organism>
<reference evidence="1 2" key="1">
    <citation type="journal article" date="2022" name="Plant J.">
        <title>Chromosome-level genome of Camellia lanceoleosa provides a valuable resource for understanding genome evolution and self-incompatibility.</title>
        <authorList>
            <person name="Gong W."/>
            <person name="Xiao S."/>
            <person name="Wang L."/>
            <person name="Liao Z."/>
            <person name="Chang Y."/>
            <person name="Mo W."/>
            <person name="Hu G."/>
            <person name="Li W."/>
            <person name="Zhao G."/>
            <person name="Zhu H."/>
            <person name="Hu X."/>
            <person name="Ji K."/>
            <person name="Xiang X."/>
            <person name="Song Q."/>
            <person name="Yuan D."/>
            <person name="Jin S."/>
            <person name="Zhang L."/>
        </authorList>
    </citation>
    <scope>NUCLEOTIDE SEQUENCE [LARGE SCALE GENOMIC DNA]</scope>
    <source>
        <strain evidence="1">SQ_2022a</strain>
    </source>
</reference>
<comment type="caution">
    <text evidence="1">The sequence shown here is derived from an EMBL/GenBank/DDBJ whole genome shotgun (WGS) entry which is preliminary data.</text>
</comment>
<dbReference type="Proteomes" id="UP001060215">
    <property type="component" value="Chromosome 15"/>
</dbReference>
<proteinExistence type="predicted"/>
<evidence type="ECO:0000313" key="1">
    <source>
        <dbReference type="EMBL" id="KAI7984931.1"/>
    </source>
</evidence>
<gene>
    <name evidence="1" type="ORF">LOK49_LG14G01321</name>
</gene>
<evidence type="ECO:0000313" key="2">
    <source>
        <dbReference type="Proteomes" id="UP001060215"/>
    </source>
</evidence>
<keyword evidence="2" id="KW-1185">Reference proteome</keyword>
<name>A0ACC0FA43_9ERIC</name>